<dbReference type="Pfam" id="PF13563">
    <property type="entry name" value="2_5_RNA_ligase2"/>
    <property type="match status" value="1"/>
</dbReference>
<dbReference type="Gene3D" id="3.90.1140.10">
    <property type="entry name" value="Cyclic phosphodiesterase"/>
    <property type="match status" value="1"/>
</dbReference>
<dbReference type="SUPFAM" id="SSF55144">
    <property type="entry name" value="LigT-like"/>
    <property type="match status" value="1"/>
</dbReference>
<keyword evidence="1" id="KW-0436">Ligase</keyword>
<evidence type="ECO:0000313" key="2">
    <source>
        <dbReference type="Proteomes" id="UP000001203"/>
    </source>
</evidence>
<dbReference type="PANTHER" id="PTHR40037">
    <property type="entry name" value="PHOSPHOESTERASE YJCG-RELATED"/>
    <property type="match status" value="1"/>
</dbReference>
<evidence type="ECO:0000313" key="1">
    <source>
        <dbReference type="EMBL" id="ACB52782.1"/>
    </source>
</evidence>
<dbReference type="GO" id="GO:0016874">
    <property type="term" value="F:ligase activity"/>
    <property type="evidence" value="ECO:0007669"/>
    <property type="project" value="UniProtKB-KW"/>
</dbReference>
<dbReference type="KEGG" id="cyt:cce_3434"/>
<proteinExistence type="predicted"/>
<dbReference type="InterPro" id="IPR009097">
    <property type="entry name" value="Cyclic_Pdiesterase"/>
</dbReference>
<gene>
    <name evidence="1" type="ordered locus">cce_3434</name>
</gene>
<dbReference type="eggNOG" id="COG1514">
    <property type="taxonomic scope" value="Bacteria"/>
</dbReference>
<organism evidence="1 2">
    <name type="scientific">Crocosphaera subtropica (strain ATCC 51142 / BH68)</name>
    <name type="common">Cyanothece sp. (strain ATCC 51142)</name>
    <dbReference type="NCBI Taxonomy" id="43989"/>
    <lineage>
        <taxon>Bacteria</taxon>
        <taxon>Bacillati</taxon>
        <taxon>Cyanobacteriota</taxon>
        <taxon>Cyanophyceae</taxon>
        <taxon>Oscillatoriophycideae</taxon>
        <taxon>Chroococcales</taxon>
        <taxon>Aphanothecaceae</taxon>
        <taxon>Crocosphaera</taxon>
        <taxon>Crocosphaera subtropica</taxon>
    </lineage>
</organism>
<dbReference type="PANTHER" id="PTHR40037:SF1">
    <property type="entry name" value="PHOSPHOESTERASE SAOUHSC_00951-RELATED"/>
    <property type="match status" value="1"/>
</dbReference>
<dbReference type="AlphaFoldDB" id="B1WZ18"/>
<keyword evidence="2" id="KW-1185">Reference proteome</keyword>
<dbReference type="Proteomes" id="UP000001203">
    <property type="component" value="Chromosome circular"/>
</dbReference>
<dbReference type="OrthoDB" id="1524661at2"/>
<dbReference type="STRING" id="43989.cce_3434"/>
<name>B1WZ18_CROS5</name>
<dbReference type="HOGENOM" id="CLU_100506_0_0_3"/>
<dbReference type="RefSeq" id="WP_009545398.1">
    <property type="nucleotide sequence ID" value="NC_010546.1"/>
</dbReference>
<protein>
    <submittedName>
        <fullName evidence="1">2',5' RNA ligase</fullName>
    </submittedName>
</protein>
<reference evidence="1 2" key="1">
    <citation type="journal article" date="2008" name="Proc. Natl. Acad. Sci. U.S.A.">
        <title>The genome of Cyanothece 51142, a unicellular diazotrophic cyanobacterium important in the marine nitrogen cycle.</title>
        <authorList>
            <person name="Welsh E.A."/>
            <person name="Liberton M."/>
            <person name="Stoeckel J."/>
            <person name="Loh T."/>
            <person name="Elvitigala T."/>
            <person name="Wang C."/>
            <person name="Wollam A."/>
            <person name="Fulton R.S."/>
            <person name="Clifton S.W."/>
            <person name="Jacobs J.M."/>
            <person name="Aurora R."/>
            <person name="Ghosh B.K."/>
            <person name="Sherman L.A."/>
            <person name="Smith R.D."/>
            <person name="Wilson R.K."/>
            <person name="Pakrasi H.B."/>
        </authorList>
    </citation>
    <scope>NUCLEOTIDE SEQUENCE [LARGE SCALE GENOMIC DNA]</scope>
    <source>
        <strain evidence="2">ATCC 51142 / BH68</strain>
    </source>
</reference>
<dbReference type="EMBL" id="CP000806">
    <property type="protein sequence ID" value="ACB52782.1"/>
    <property type="molecule type" value="Genomic_DNA"/>
</dbReference>
<sequence length="197" mass="23128">MNNSQKPSKKRFFIALLPPKDVQKEATKIKKYFKDIYNSKAALKSPPHVTLQPPFEWEIEDLPNLIQALNHFSQSQQPFFMTLNGFSAFKPRVIYIDVLKTSELLSIQKSLMSHLESSLNLVHSVSKSRPFAPHLTVAFRDLTKKNFYQAWPEFKDKEFYYNFMINEITLLIHNGSNWDIHSEYCFNQLNDLQKLIL</sequence>
<accession>B1WZ18</accession>
<dbReference type="InterPro" id="IPR050580">
    <property type="entry name" value="2H_phosphoesterase_YjcG-like"/>
</dbReference>